<gene>
    <name evidence="2" type="ORF">AQ619_17885</name>
</gene>
<feature type="transmembrane region" description="Helical" evidence="1">
    <location>
        <begin position="112"/>
        <end position="131"/>
    </location>
</feature>
<evidence type="ECO:0000313" key="3">
    <source>
        <dbReference type="Proteomes" id="UP000056905"/>
    </source>
</evidence>
<name>A0A0P0P415_9CAUL</name>
<proteinExistence type="predicted"/>
<feature type="transmembrane region" description="Helical" evidence="1">
    <location>
        <begin position="137"/>
        <end position="162"/>
    </location>
</feature>
<dbReference type="Pfam" id="PF10067">
    <property type="entry name" value="DUF2306"/>
    <property type="match status" value="1"/>
</dbReference>
<dbReference type="RefSeq" id="WP_062150928.1">
    <property type="nucleotide sequence ID" value="NZ_JBHSET010000002.1"/>
</dbReference>
<feature type="transmembrane region" description="Helical" evidence="1">
    <location>
        <begin position="25"/>
        <end position="46"/>
    </location>
</feature>
<organism evidence="2 3">
    <name type="scientific">Caulobacter henricii</name>
    <dbReference type="NCBI Taxonomy" id="69395"/>
    <lineage>
        <taxon>Bacteria</taxon>
        <taxon>Pseudomonadati</taxon>
        <taxon>Pseudomonadota</taxon>
        <taxon>Alphaproteobacteria</taxon>
        <taxon>Caulobacterales</taxon>
        <taxon>Caulobacteraceae</taxon>
        <taxon>Caulobacter</taxon>
    </lineage>
</organism>
<protein>
    <recommendedName>
        <fullName evidence="4">DUF2306 domain-containing protein</fullName>
    </recommendedName>
</protein>
<dbReference type="OrthoDB" id="8759010at2"/>
<keyword evidence="1" id="KW-0472">Membrane</keyword>
<dbReference type="EMBL" id="CP013002">
    <property type="protein sequence ID" value="ALL15081.1"/>
    <property type="molecule type" value="Genomic_DNA"/>
</dbReference>
<feature type="transmembrane region" description="Helical" evidence="1">
    <location>
        <begin position="76"/>
        <end position="100"/>
    </location>
</feature>
<feature type="transmembrane region" description="Helical" evidence="1">
    <location>
        <begin position="215"/>
        <end position="233"/>
    </location>
</feature>
<keyword evidence="1" id="KW-1133">Transmembrane helix</keyword>
<keyword evidence="1" id="KW-0812">Transmembrane</keyword>
<dbReference type="Proteomes" id="UP000056905">
    <property type="component" value="Chromosome"/>
</dbReference>
<dbReference type="KEGG" id="chq:AQ619_17885"/>
<sequence length="275" mass="29897">MTTAELAIPSKTASPGEALLRRAGVAWFLVAAAGQGAFIWMIIAHYGRRTMAGDLAGWNDKPIIKGYVSADDLGNLMFAVHVLLAAVVTLGGLLQLVPAIRRKLPALHRWNGRLFFIIAYVMALGGFWLTWVRPTYLSLISAVSVSLNGVLILVFAGLAWRFAVTRKFEAHRRWAMRAFMVVNGVWFLRVAIMGWVVVSGGGLGMNRTLSGPADIVLQFGSYLIPLAVLEVYLRAQRSARPIVKRLAAGLVIAMTVVTAVGGVGATLFMWGPYMK</sequence>
<dbReference type="AlphaFoldDB" id="A0A0P0P415"/>
<feature type="transmembrane region" description="Helical" evidence="1">
    <location>
        <begin position="245"/>
        <end position="270"/>
    </location>
</feature>
<dbReference type="InterPro" id="IPR018750">
    <property type="entry name" value="DUF2306_membrane"/>
</dbReference>
<evidence type="ECO:0000256" key="1">
    <source>
        <dbReference type="SAM" id="Phobius"/>
    </source>
</evidence>
<evidence type="ECO:0000313" key="2">
    <source>
        <dbReference type="EMBL" id="ALL15081.1"/>
    </source>
</evidence>
<evidence type="ECO:0008006" key="4">
    <source>
        <dbReference type="Google" id="ProtNLM"/>
    </source>
</evidence>
<dbReference type="STRING" id="69395.AQ619_17885"/>
<accession>A0A0P0P415</accession>
<keyword evidence="3" id="KW-1185">Reference proteome</keyword>
<reference evidence="2 3" key="1">
    <citation type="submission" date="2015-10" db="EMBL/GenBank/DDBJ databases">
        <title>Conservation of the essential genome among Caulobacter and Brevundimonas species.</title>
        <authorList>
            <person name="Scott D."/>
            <person name="Ely B."/>
        </authorList>
    </citation>
    <scope>NUCLEOTIDE SEQUENCE [LARGE SCALE GENOMIC DNA]</scope>
    <source>
        <strain evidence="2 3">CB4</strain>
    </source>
</reference>